<dbReference type="GO" id="GO:0051213">
    <property type="term" value="F:dioxygenase activity"/>
    <property type="evidence" value="ECO:0007669"/>
    <property type="project" value="UniProtKB-KW"/>
</dbReference>
<evidence type="ECO:0000313" key="2">
    <source>
        <dbReference type="EMBL" id="ELP62602.1"/>
    </source>
</evidence>
<dbReference type="GeneID" id="97407167"/>
<name>L7EUC2_STRT8</name>
<protein>
    <submittedName>
        <fullName evidence="2">Putative protocatechuate 4,5-dioxygenase, alpha subunit</fullName>
    </submittedName>
</protein>
<dbReference type="SUPFAM" id="SSF48076">
    <property type="entry name" value="LigA subunit of an aromatic-ring-opening dioxygenase LigAB"/>
    <property type="match status" value="1"/>
</dbReference>
<keyword evidence="3" id="KW-1185">Reference proteome</keyword>
<evidence type="ECO:0000259" key="1">
    <source>
        <dbReference type="Pfam" id="PF07746"/>
    </source>
</evidence>
<dbReference type="Pfam" id="PF07746">
    <property type="entry name" value="LigA"/>
    <property type="match status" value="1"/>
</dbReference>
<dbReference type="AlphaFoldDB" id="L7EUC2"/>
<keyword evidence="2" id="KW-0560">Oxidoreductase</keyword>
<comment type="caution">
    <text evidence="2">The sequence shown here is derived from an EMBL/GenBank/DDBJ whole genome shotgun (WGS) entry which is preliminary data.</text>
</comment>
<sequence>MTQARDNYLLDLSASRRGYAINRMCGSLADEANRRLFSEDEAAYCDAYKLNAEQRKAILERDWTAMLDLGASIFYTFKLAVLDKKSMQYLGGVFTGMSAEEFTAAMVSGGRKFG</sequence>
<organism evidence="2 3">
    <name type="scientific">Streptomyces turgidiscabies (strain Car8)</name>
    <dbReference type="NCBI Taxonomy" id="698760"/>
    <lineage>
        <taxon>Bacteria</taxon>
        <taxon>Bacillati</taxon>
        <taxon>Actinomycetota</taxon>
        <taxon>Actinomycetes</taxon>
        <taxon>Kitasatosporales</taxon>
        <taxon>Streptomycetaceae</taxon>
        <taxon>Streptomyces</taxon>
    </lineage>
</organism>
<dbReference type="RefSeq" id="WP_006382486.1">
    <property type="nucleotide sequence ID" value="NZ_AEJB01000601.1"/>
</dbReference>
<accession>L7EUC2</accession>
<dbReference type="InterPro" id="IPR011986">
    <property type="entry name" value="Xdiol_dOase_LigA"/>
</dbReference>
<reference evidence="2 3" key="1">
    <citation type="journal article" date="2011" name="Plasmid">
        <title>Streptomyces turgidiscabies Car8 contains a modular pathogenicity island that shares virulence genes with other actinobacterial plant pathogens.</title>
        <authorList>
            <person name="Huguet-Tapia J.C."/>
            <person name="Badger J.H."/>
            <person name="Loria R."/>
            <person name="Pettis G.S."/>
        </authorList>
    </citation>
    <scope>NUCLEOTIDE SEQUENCE [LARGE SCALE GENOMIC DNA]</scope>
    <source>
        <strain evidence="2 3">Car8</strain>
    </source>
</reference>
<feature type="domain" description="Extradiol ring-cleavage dioxygenase LigAB LigA subunit" evidence="1">
    <location>
        <begin position="21"/>
        <end position="106"/>
    </location>
</feature>
<dbReference type="InterPro" id="IPR036622">
    <property type="entry name" value="LigA_sf"/>
</dbReference>
<dbReference type="Gene3D" id="1.10.700.10">
    <property type="entry name" value="Dioxygenase LigAB, LigA subunit"/>
    <property type="match status" value="1"/>
</dbReference>
<proteinExistence type="predicted"/>
<dbReference type="STRING" id="85558.T45_05114"/>
<evidence type="ECO:0000313" key="3">
    <source>
        <dbReference type="Proteomes" id="UP000010931"/>
    </source>
</evidence>
<dbReference type="PATRIC" id="fig|698760.3.peg.8466"/>
<dbReference type="EMBL" id="AEJB01000601">
    <property type="protein sequence ID" value="ELP62602.1"/>
    <property type="molecule type" value="Genomic_DNA"/>
</dbReference>
<dbReference type="Proteomes" id="UP000010931">
    <property type="component" value="Unassembled WGS sequence"/>
</dbReference>
<gene>
    <name evidence="2" type="ORF">STRTUCAR8_00564</name>
</gene>
<keyword evidence="2" id="KW-0223">Dioxygenase</keyword>